<name>A0A6J8E0T4_MYTCO</name>
<evidence type="ECO:0000256" key="3">
    <source>
        <dbReference type="ARBA" id="ARBA00023180"/>
    </source>
</evidence>
<feature type="region of interest" description="Disordered" evidence="5">
    <location>
        <begin position="249"/>
        <end position="278"/>
    </location>
</feature>
<dbReference type="InterPro" id="IPR052598">
    <property type="entry name" value="IgSF_CEA-related"/>
</dbReference>
<accession>A0A6J8E0T4</accession>
<keyword evidence="6" id="KW-1133">Transmembrane helix</keyword>
<evidence type="ECO:0000256" key="6">
    <source>
        <dbReference type="SAM" id="Phobius"/>
    </source>
</evidence>
<keyword evidence="1" id="KW-0732">Signal</keyword>
<keyword evidence="2" id="KW-1015">Disulfide bond</keyword>
<evidence type="ECO:0000313" key="9">
    <source>
        <dbReference type="Proteomes" id="UP000507470"/>
    </source>
</evidence>
<evidence type="ECO:0000259" key="7">
    <source>
        <dbReference type="PROSITE" id="PS50835"/>
    </source>
</evidence>
<feature type="domain" description="Ig-like" evidence="7">
    <location>
        <begin position="137"/>
        <end position="202"/>
    </location>
</feature>
<dbReference type="SUPFAM" id="SSF48726">
    <property type="entry name" value="Immunoglobulin"/>
    <property type="match status" value="1"/>
</dbReference>
<dbReference type="InterPro" id="IPR003598">
    <property type="entry name" value="Ig_sub2"/>
</dbReference>
<keyword evidence="6" id="KW-0472">Membrane</keyword>
<dbReference type="InterPro" id="IPR013783">
    <property type="entry name" value="Ig-like_fold"/>
</dbReference>
<dbReference type="InterPro" id="IPR003599">
    <property type="entry name" value="Ig_sub"/>
</dbReference>
<dbReference type="SMART" id="SM00408">
    <property type="entry name" value="IGc2"/>
    <property type="match status" value="1"/>
</dbReference>
<evidence type="ECO:0000256" key="5">
    <source>
        <dbReference type="SAM" id="MobiDB-lite"/>
    </source>
</evidence>
<feature type="domain" description="Ig-like" evidence="7">
    <location>
        <begin position="37"/>
        <end position="113"/>
    </location>
</feature>
<reference evidence="8 9" key="1">
    <citation type="submission" date="2020-06" db="EMBL/GenBank/DDBJ databases">
        <authorList>
            <person name="Li R."/>
            <person name="Bekaert M."/>
        </authorList>
    </citation>
    <scope>NUCLEOTIDE SEQUENCE [LARGE SCALE GENOMIC DNA]</scope>
    <source>
        <strain evidence="9">wild</strain>
    </source>
</reference>
<keyword evidence="4" id="KW-0393">Immunoglobulin domain</keyword>
<evidence type="ECO:0000313" key="8">
    <source>
        <dbReference type="EMBL" id="CAC5414389.1"/>
    </source>
</evidence>
<dbReference type="PANTHER" id="PTHR44337">
    <property type="entry name" value="CARCINOEMBRYONIC ANTIGEN-RELATED CELL ADHESION MOLECULE 8"/>
    <property type="match status" value="1"/>
</dbReference>
<sequence>MFYQYDVFVTFGILAISLVSGVEIEGIRHQGKRTFLEGAGINLTCSQNTVTDMSNKLTFSIPSVTDTNFTQTRSFDSNTKLSTLVISKDKLVEGDTGTYTCKFDGSSDEQSVSIEVFRDTKESDRKNFQTTSSIYTEGETLTLVCPVLSALMANVTWSRDISPALDMVERASYSVYGKTTKNGQLTITDLIPEDRGHYMCTAKWYSGEATFKHLVRVKSRLAPLWPAIGIIAEIIALILIIVLCGRKKKDSAPLSPPPSTSGSNEKGGNRRKYVTTST</sequence>
<evidence type="ECO:0000256" key="1">
    <source>
        <dbReference type="ARBA" id="ARBA00022729"/>
    </source>
</evidence>
<dbReference type="InterPro" id="IPR007110">
    <property type="entry name" value="Ig-like_dom"/>
</dbReference>
<feature type="transmembrane region" description="Helical" evidence="6">
    <location>
        <begin position="224"/>
        <end position="245"/>
    </location>
</feature>
<gene>
    <name evidence="8" type="ORF">MCOR_47202</name>
</gene>
<dbReference type="SMART" id="SM00409">
    <property type="entry name" value="IG"/>
    <property type="match status" value="2"/>
</dbReference>
<dbReference type="Gene3D" id="2.60.40.10">
    <property type="entry name" value="Immunoglobulins"/>
    <property type="match status" value="2"/>
</dbReference>
<evidence type="ECO:0000256" key="4">
    <source>
        <dbReference type="ARBA" id="ARBA00023319"/>
    </source>
</evidence>
<dbReference type="CDD" id="cd00096">
    <property type="entry name" value="Ig"/>
    <property type="match status" value="1"/>
</dbReference>
<dbReference type="PANTHER" id="PTHR44337:SF17">
    <property type="entry name" value="CARCINOEMBRYONIC ANTIGEN-RELATED CELL ADHESION MOLECULE 5 ISOFORM X1"/>
    <property type="match status" value="1"/>
</dbReference>
<keyword evidence="9" id="KW-1185">Reference proteome</keyword>
<dbReference type="InterPro" id="IPR036179">
    <property type="entry name" value="Ig-like_dom_sf"/>
</dbReference>
<dbReference type="OrthoDB" id="124041at2759"/>
<dbReference type="EMBL" id="CACVKT020008341">
    <property type="protein sequence ID" value="CAC5414389.1"/>
    <property type="molecule type" value="Genomic_DNA"/>
</dbReference>
<evidence type="ECO:0000256" key="2">
    <source>
        <dbReference type="ARBA" id="ARBA00023157"/>
    </source>
</evidence>
<dbReference type="Proteomes" id="UP000507470">
    <property type="component" value="Unassembled WGS sequence"/>
</dbReference>
<proteinExistence type="predicted"/>
<feature type="compositionally biased region" description="Basic residues" evidence="5">
    <location>
        <begin position="269"/>
        <end position="278"/>
    </location>
</feature>
<dbReference type="AlphaFoldDB" id="A0A6J8E0T4"/>
<organism evidence="8 9">
    <name type="scientific">Mytilus coruscus</name>
    <name type="common">Sea mussel</name>
    <dbReference type="NCBI Taxonomy" id="42192"/>
    <lineage>
        <taxon>Eukaryota</taxon>
        <taxon>Metazoa</taxon>
        <taxon>Spiralia</taxon>
        <taxon>Lophotrochozoa</taxon>
        <taxon>Mollusca</taxon>
        <taxon>Bivalvia</taxon>
        <taxon>Autobranchia</taxon>
        <taxon>Pteriomorphia</taxon>
        <taxon>Mytilida</taxon>
        <taxon>Mytiloidea</taxon>
        <taxon>Mytilidae</taxon>
        <taxon>Mytilinae</taxon>
        <taxon>Mytilus</taxon>
    </lineage>
</organism>
<dbReference type="Pfam" id="PF13927">
    <property type="entry name" value="Ig_3"/>
    <property type="match status" value="1"/>
</dbReference>
<dbReference type="PROSITE" id="PS50835">
    <property type="entry name" value="IG_LIKE"/>
    <property type="match status" value="2"/>
</dbReference>
<keyword evidence="6" id="KW-0812">Transmembrane</keyword>
<keyword evidence="3" id="KW-0325">Glycoprotein</keyword>
<protein>
    <submittedName>
        <fullName evidence="8">NPTN</fullName>
    </submittedName>
</protein>